<keyword evidence="2" id="KW-1133">Transmembrane helix</keyword>
<sequence>MSERLSRMERYGQRRHPKDRHQRSGAARKHPEQHRSSESTSGVPGRKAASQGRLPKGAHDSLKRNRSISDGANTREMAKSGHSGEHYAINLLRPESEGEDQFELSAQELPSRREVYPSQRVKLTKYFVNTLLFIFVAVMVALFWWGISESPWGKSHGM</sequence>
<dbReference type="EMBL" id="CP126084">
    <property type="protein sequence ID" value="WHX47402.1"/>
    <property type="molecule type" value="Genomic_DNA"/>
</dbReference>
<dbReference type="KEGG" id="pwn:QNH46_14675"/>
<feature type="compositionally biased region" description="Basic and acidic residues" evidence="1">
    <location>
        <begin position="1"/>
        <end position="12"/>
    </location>
</feature>
<evidence type="ECO:0000256" key="2">
    <source>
        <dbReference type="SAM" id="Phobius"/>
    </source>
</evidence>
<dbReference type="Proteomes" id="UP001177943">
    <property type="component" value="Chromosome"/>
</dbReference>
<keyword evidence="2" id="KW-0812">Transmembrane</keyword>
<feature type="compositionally biased region" description="Basic and acidic residues" evidence="1">
    <location>
        <begin position="76"/>
        <end position="85"/>
    </location>
</feature>
<evidence type="ECO:0000256" key="1">
    <source>
        <dbReference type="SAM" id="MobiDB-lite"/>
    </source>
</evidence>
<gene>
    <name evidence="3" type="ORF">QNH46_14675</name>
</gene>
<reference evidence="3" key="1">
    <citation type="submission" date="2023-05" db="EMBL/GenBank/DDBJ databases">
        <title>Comparative genomics of Bacillaceae isolates and their secondary metabolite potential.</title>
        <authorList>
            <person name="Song L."/>
            <person name="Nielsen L.J."/>
            <person name="Mohite O."/>
            <person name="Xu X."/>
            <person name="Weber T."/>
            <person name="Kovacs A.T."/>
        </authorList>
    </citation>
    <scope>NUCLEOTIDE SEQUENCE</scope>
    <source>
        <strain evidence="3">B2_4</strain>
    </source>
</reference>
<name>A0AA95I600_9BACL</name>
<feature type="compositionally biased region" description="Basic residues" evidence="1">
    <location>
        <begin position="13"/>
        <end position="28"/>
    </location>
</feature>
<evidence type="ECO:0000313" key="4">
    <source>
        <dbReference type="Proteomes" id="UP001177943"/>
    </source>
</evidence>
<protein>
    <submittedName>
        <fullName evidence="3">Uncharacterized protein</fullName>
    </submittedName>
</protein>
<feature type="transmembrane region" description="Helical" evidence="2">
    <location>
        <begin position="126"/>
        <end position="147"/>
    </location>
</feature>
<accession>A0AA95I600</accession>
<keyword evidence="2" id="KW-0472">Membrane</keyword>
<dbReference type="AlphaFoldDB" id="A0AA95I600"/>
<organism evidence="3 4">
    <name type="scientific">Paenibacillus woosongensis</name>
    <dbReference type="NCBI Taxonomy" id="307580"/>
    <lineage>
        <taxon>Bacteria</taxon>
        <taxon>Bacillati</taxon>
        <taxon>Bacillota</taxon>
        <taxon>Bacilli</taxon>
        <taxon>Bacillales</taxon>
        <taxon>Paenibacillaceae</taxon>
        <taxon>Paenibacillus</taxon>
    </lineage>
</organism>
<feature type="region of interest" description="Disordered" evidence="1">
    <location>
        <begin position="1"/>
        <end position="92"/>
    </location>
</feature>
<proteinExistence type="predicted"/>
<evidence type="ECO:0000313" key="3">
    <source>
        <dbReference type="EMBL" id="WHX47402.1"/>
    </source>
</evidence>
<dbReference type="RefSeq" id="WP_283924966.1">
    <property type="nucleotide sequence ID" value="NZ_CP126084.1"/>
</dbReference>